<proteinExistence type="predicted"/>
<protein>
    <recommendedName>
        <fullName evidence="2">GLTSCR protein conserved domain-containing protein</fullName>
    </recommendedName>
</protein>
<feature type="region of interest" description="Disordered" evidence="1">
    <location>
        <begin position="395"/>
        <end position="421"/>
    </location>
</feature>
<sequence length="421" mass="44913">MSTISTFPPSSSVSAPPTKTESSYSSPASLNAPASPSLAGPSTWRPPSHWNLDPNAHLVSSAPTIKKAARKKDRTPEEKEAIAETYVRYSSRIAADHAAVLNPDVESPFVDALDVVNRLLPYHVFLQPKEDLAPLLRDRKGKTKASEEVEDIAEIKFSLECHRRRRKLEERFRKARVKSGAGSELNPQLIVLTQSVLDSDRAEVAAMNAELRAARSEYDRLERQKRASSNPPPASSALRSSFSTAPTQSAVANGQSAYYRPYPYTYTSSFGTSTPVQAAAATSTFSVAPNTTFTPQHVNSSTVPVSSAPATYPTTSAIPVQLPVAFMPALNRLGIYPVPAGSVPAGQSQPAAVLRGSSSNGTVLNLEINVAMLQPSQMSGLAVILNSLMSRSSSNSMSSTIVTPASSTEIPPAPGDKHIST</sequence>
<feature type="region of interest" description="Disordered" evidence="1">
    <location>
        <begin position="1"/>
        <end position="79"/>
    </location>
</feature>
<keyword evidence="4" id="KW-1185">Reference proteome</keyword>
<evidence type="ECO:0000313" key="3">
    <source>
        <dbReference type="EMBL" id="KAJ3735755.1"/>
    </source>
</evidence>
<dbReference type="Proteomes" id="UP001176059">
    <property type="component" value="Unassembled WGS sequence"/>
</dbReference>
<evidence type="ECO:0000259" key="2">
    <source>
        <dbReference type="Pfam" id="PF15249"/>
    </source>
</evidence>
<feature type="domain" description="GLTSCR protein conserved" evidence="2">
    <location>
        <begin position="96"/>
        <end position="207"/>
    </location>
</feature>
<reference evidence="3" key="1">
    <citation type="submission" date="2022-08" db="EMBL/GenBank/DDBJ databases">
        <authorList>
            <consortium name="DOE Joint Genome Institute"/>
            <person name="Min B."/>
            <person name="Sierra-Patev S."/>
            <person name="Naranjo-Ortiz M."/>
            <person name="Looney B."/>
            <person name="Konkel Z."/>
            <person name="Slot J.C."/>
            <person name="Sakamoto Y."/>
            <person name="Steenwyk J.L."/>
            <person name="Rokas A."/>
            <person name="Carro J."/>
            <person name="Camarero S."/>
            <person name="Ferreira P."/>
            <person name="Molpeceres G."/>
            <person name="Ruiz-duenas F.J."/>
            <person name="Serrano A."/>
            <person name="Henrissat B."/>
            <person name="Drula E."/>
            <person name="Hughes K.W."/>
            <person name="Mata J.L."/>
            <person name="Ishikawa N.K."/>
            <person name="Vargas-Isla R."/>
            <person name="Ushijima S."/>
            <person name="Smith C.A."/>
            <person name="Ahrendt S."/>
            <person name="Andreopoulos W."/>
            <person name="He G."/>
            <person name="LaButti K."/>
            <person name="Lipzen A."/>
            <person name="Ng V."/>
            <person name="Riley R."/>
            <person name="Sandor L."/>
            <person name="Barry K."/>
            <person name="Martinez A.T."/>
            <person name="Xiao Y."/>
            <person name="Gibbons J.G."/>
            <person name="Terashima K."/>
            <person name="Hibbett D.S."/>
            <person name="Grigoriev I.V."/>
        </authorList>
    </citation>
    <scope>NUCLEOTIDE SEQUENCE</scope>
    <source>
        <strain evidence="3">ET3784</strain>
    </source>
</reference>
<comment type="caution">
    <text evidence="3">The sequence shown here is derived from an EMBL/GenBank/DDBJ whole genome shotgun (WGS) entry which is preliminary data.</text>
</comment>
<name>A0AA38JSU9_9AGAR</name>
<feature type="compositionally biased region" description="Low complexity" evidence="1">
    <location>
        <begin position="235"/>
        <end position="245"/>
    </location>
</feature>
<feature type="compositionally biased region" description="Polar residues" evidence="1">
    <location>
        <begin position="400"/>
        <end position="409"/>
    </location>
</feature>
<feature type="compositionally biased region" description="Polar residues" evidence="1">
    <location>
        <begin position="1"/>
        <end position="21"/>
    </location>
</feature>
<accession>A0AA38JSU9</accession>
<evidence type="ECO:0000256" key="1">
    <source>
        <dbReference type="SAM" id="MobiDB-lite"/>
    </source>
</evidence>
<dbReference type="EMBL" id="JANVFO010000008">
    <property type="protein sequence ID" value="KAJ3735755.1"/>
    <property type="molecule type" value="Genomic_DNA"/>
</dbReference>
<organism evidence="3 4">
    <name type="scientific">Lentinula guzmanii</name>
    <dbReference type="NCBI Taxonomy" id="2804957"/>
    <lineage>
        <taxon>Eukaryota</taxon>
        <taxon>Fungi</taxon>
        <taxon>Dikarya</taxon>
        <taxon>Basidiomycota</taxon>
        <taxon>Agaricomycotina</taxon>
        <taxon>Agaricomycetes</taxon>
        <taxon>Agaricomycetidae</taxon>
        <taxon>Agaricales</taxon>
        <taxon>Marasmiineae</taxon>
        <taxon>Omphalotaceae</taxon>
        <taxon>Lentinula</taxon>
    </lineage>
</organism>
<evidence type="ECO:0000313" key="4">
    <source>
        <dbReference type="Proteomes" id="UP001176059"/>
    </source>
</evidence>
<feature type="region of interest" description="Disordered" evidence="1">
    <location>
        <begin position="217"/>
        <end position="245"/>
    </location>
</feature>
<dbReference type="InterPro" id="IPR015671">
    <property type="entry name" value="GSCR1_dom"/>
</dbReference>
<dbReference type="Pfam" id="PF15249">
    <property type="entry name" value="GLTSCR1"/>
    <property type="match status" value="1"/>
</dbReference>
<dbReference type="AlphaFoldDB" id="A0AA38JSU9"/>
<gene>
    <name evidence="3" type="ORF">DFJ43DRAFT_1113462</name>
</gene>
<feature type="compositionally biased region" description="Low complexity" evidence="1">
    <location>
        <begin position="22"/>
        <end position="42"/>
    </location>
</feature>
<reference evidence="3" key="2">
    <citation type="journal article" date="2023" name="Proc. Natl. Acad. Sci. U.S.A.">
        <title>A global phylogenomic analysis of the shiitake genus Lentinula.</title>
        <authorList>
            <person name="Sierra-Patev S."/>
            <person name="Min B."/>
            <person name="Naranjo-Ortiz M."/>
            <person name="Looney B."/>
            <person name="Konkel Z."/>
            <person name="Slot J.C."/>
            <person name="Sakamoto Y."/>
            <person name="Steenwyk J.L."/>
            <person name="Rokas A."/>
            <person name="Carro J."/>
            <person name="Camarero S."/>
            <person name="Ferreira P."/>
            <person name="Molpeceres G."/>
            <person name="Ruiz-Duenas F.J."/>
            <person name="Serrano A."/>
            <person name="Henrissat B."/>
            <person name="Drula E."/>
            <person name="Hughes K.W."/>
            <person name="Mata J.L."/>
            <person name="Ishikawa N.K."/>
            <person name="Vargas-Isla R."/>
            <person name="Ushijima S."/>
            <person name="Smith C.A."/>
            <person name="Donoghue J."/>
            <person name="Ahrendt S."/>
            <person name="Andreopoulos W."/>
            <person name="He G."/>
            <person name="LaButti K."/>
            <person name="Lipzen A."/>
            <person name="Ng V."/>
            <person name="Riley R."/>
            <person name="Sandor L."/>
            <person name="Barry K."/>
            <person name="Martinez A.T."/>
            <person name="Xiao Y."/>
            <person name="Gibbons J.G."/>
            <person name="Terashima K."/>
            <person name="Grigoriev I.V."/>
            <person name="Hibbett D."/>
        </authorList>
    </citation>
    <scope>NUCLEOTIDE SEQUENCE</scope>
    <source>
        <strain evidence="3">ET3784</strain>
    </source>
</reference>